<feature type="region of interest" description="Disordered" evidence="1">
    <location>
        <begin position="84"/>
        <end position="105"/>
    </location>
</feature>
<evidence type="ECO:0000313" key="3">
    <source>
        <dbReference type="Proteomes" id="UP001611383"/>
    </source>
</evidence>
<dbReference type="InterPro" id="IPR053801">
    <property type="entry name" value="DUF6959"/>
</dbReference>
<dbReference type="Proteomes" id="UP001611383">
    <property type="component" value="Chromosome"/>
</dbReference>
<evidence type="ECO:0000256" key="1">
    <source>
        <dbReference type="SAM" id="MobiDB-lite"/>
    </source>
</evidence>
<dbReference type="RefSeq" id="WP_395820145.1">
    <property type="nucleotide sequence ID" value="NZ_CP043494.1"/>
</dbReference>
<accession>A0ABY9WNN0</accession>
<proteinExistence type="predicted"/>
<reference evidence="2 3" key="1">
    <citation type="submission" date="2019-08" db="EMBL/GenBank/DDBJ databases">
        <title>Archangium and Cystobacter genomes.</title>
        <authorList>
            <person name="Chen I.-C.K."/>
            <person name="Wielgoss S."/>
        </authorList>
    </citation>
    <scope>NUCLEOTIDE SEQUENCE [LARGE SCALE GENOMIC DNA]</scope>
    <source>
        <strain evidence="2 3">Cbm 6</strain>
    </source>
</reference>
<dbReference type="EMBL" id="CP043494">
    <property type="protein sequence ID" value="WNG45404.1"/>
    <property type="molecule type" value="Genomic_DNA"/>
</dbReference>
<evidence type="ECO:0008006" key="4">
    <source>
        <dbReference type="Google" id="ProtNLM"/>
    </source>
</evidence>
<protein>
    <recommendedName>
        <fullName evidence="4">PqqD family protein</fullName>
    </recommendedName>
</protein>
<evidence type="ECO:0000313" key="2">
    <source>
        <dbReference type="EMBL" id="WNG45404.1"/>
    </source>
</evidence>
<dbReference type="Pfam" id="PF22281">
    <property type="entry name" value="DUF6959"/>
    <property type="match status" value="1"/>
</dbReference>
<keyword evidence="3" id="KW-1185">Reference proteome</keyword>
<organism evidence="2 3">
    <name type="scientific">Archangium minus</name>
    <dbReference type="NCBI Taxonomy" id="83450"/>
    <lineage>
        <taxon>Bacteria</taxon>
        <taxon>Pseudomonadati</taxon>
        <taxon>Myxococcota</taxon>
        <taxon>Myxococcia</taxon>
        <taxon>Myxococcales</taxon>
        <taxon>Cystobacterineae</taxon>
        <taxon>Archangiaceae</taxon>
        <taxon>Archangium</taxon>
    </lineage>
</organism>
<gene>
    <name evidence="2" type="ORF">F0U60_15810</name>
</gene>
<name>A0ABY9WNN0_9BACT</name>
<sequence>MQKKELEVFSEASNVAIVRMPGRRFPGSVIQGDSLSILRGLANDLRNRLREHPDEDLRDTAQELFDLLDGRLRHYVNVLDAEGISLPFNRPPPPEPEAGEEEAPE</sequence>